<dbReference type="InterPro" id="IPR020613">
    <property type="entry name" value="Thiolase_CS"/>
</dbReference>
<dbReference type="PROSITE" id="PS00099">
    <property type="entry name" value="THIOLASE_3"/>
    <property type="match status" value="1"/>
</dbReference>
<dbReference type="PANTHER" id="PTHR18919:SF153">
    <property type="entry name" value="TRIFUNCTIONAL ENZYME SUBUNIT BETA, MITOCHONDRIAL"/>
    <property type="match status" value="1"/>
</dbReference>
<evidence type="ECO:0000256" key="10">
    <source>
        <dbReference type="PIRSR" id="PIRSR000429-1"/>
    </source>
</evidence>
<dbReference type="EMBL" id="UYYA01003864">
    <property type="protein sequence ID" value="VDM56910.1"/>
    <property type="molecule type" value="Genomic_DNA"/>
</dbReference>
<feature type="domain" description="Thiolase N-terminal" evidence="12">
    <location>
        <begin position="34"/>
        <end position="306"/>
    </location>
</feature>
<dbReference type="FunFam" id="3.40.47.10:FF:000098">
    <property type="entry name" value="Uncharacterized protein B0303.3"/>
    <property type="match status" value="1"/>
</dbReference>
<evidence type="ECO:0000256" key="1">
    <source>
        <dbReference type="ARBA" id="ARBA00004173"/>
    </source>
</evidence>
<feature type="active site" description="Proton acceptor" evidence="10">
    <location>
        <position position="440"/>
    </location>
</feature>
<dbReference type="CDD" id="cd00751">
    <property type="entry name" value="thiolase"/>
    <property type="match status" value="1"/>
</dbReference>
<dbReference type="InterPro" id="IPR020617">
    <property type="entry name" value="Thiolase_C"/>
</dbReference>
<dbReference type="AlphaFoldDB" id="A0A0R3PKX8"/>
<evidence type="ECO:0000256" key="5">
    <source>
        <dbReference type="ARBA" id="ARBA00022832"/>
    </source>
</evidence>
<dbReference type="PROSITE" id="PS00098">
    <property type="entry name" value="THIOLASE_1"/>
    <property type="match status" value="1"/>
</dbReference>
<keyword evidence="15" id="KW-1185">Reference proteome</keyword>
<evidence type="ECO:0000313" key="14">
    <source>
        <dbReference type="EMBL" id="VDM56910.1"/>
    </source>
</evidence>
<accession>A0A0R3PKX8</accession>
<feature type="active site" description="Proton acceptor" evidence="10">
    <location>
        <position position="410"/>
    </location>
</feature>
<feature type="domain" description="Thiolase C-terminal" evidence="13">
    <location>
        <begin position="313"/>
        <end position="452"/>
    </location>
</feature>
<keyword evidence="7" id="KW-0496">Mitochondrion</keyword>
<dbReference type="OMA" id="MTAFPEP"/>
<dbReference type="Gene3D" id="3.40.47.10">
    <property type="match status" value="1"/>
</dbReference>
<dbReference type="InterPro" id="IPR016039">
    <property type="entry name" value="Thiolase-like"/>
</dbReference>
<evidence type="ECO:0000256" key="9">
    <source>
        <dbReference type="ARBA" id="ARBA00024073"/>
    </source>
</evidence>
<dbReference type="OrthoDB" id="5404651at2759"/>
<dbReference type="EC" id="2.3.1.16" evidence="9"/>
<dbReference type="GO" id="GO:0003988">
    <property type="term" value="F:acetyl-CoA C-acyltransferase activity"/>
    <property type="evidence" value="ECO:0007669"/>
    <property type="project" value="UniProtKB-EC"/>
</dbReference>
<evidence type="ECO:0000256" key="8">
    <source>
        <dbReference type="ARBA" id="ARBA00023315"/>
    </source>
</evidence>
<dbReference type="InterPro" id="IPR020615">
    <property type="entry name" value="Thiolase_acyl_enz_int_AS"/>
</dbReference>
<dbReference type="PROSITE" id="PS00737">
    <property type="entry name" value="THIOLASE_2"/>
    <property type="match status" value="1"/>
</dbReference>
<reference evidence="14 15" key="2">
    <citation type="submission" date="2018-11" db="EMBL/GenBank/DDBJ databases">
        <authorList>
            <consortium name="Pathogen Informatics"/>
        </authorList>
    </citation>
    <scope>NUCLEOTIDE SEQUENCE [LARGE SCALE GENOMIC DNA]</scope>
    <source>
        <strain evidence="14 15">Costa Rica</strain>
    </source>
</reference>
<dbReference type="PANTHER" id="PTHR18919">
    <property type="entry name" value="ACETYL-COA C-ACYLTRANSFERASE"/>
    <property type="match status" value="1"/>
</dbReference>
<evidence type="ECO:0000256" key="3">
    <source>
        <dbReference type="ARBA" id="ARBA00010982"/>
    </source>
</evidence>
<evidence type="ECO:0000256" key="7">
    <source>
        <dbReference type="ARBA" id="ARBA00023128"/>
    </source>
</evidence>
<comment type="pathway">
    <text evidence="2">Lipid metabolism; fatty acid beta-oxidation.</text>
</comment>
<dbReference type="PIRSF" id="PIRSF000429">
    <property type="entry name" value="Ac-CoA_Ac_transf"/>
    <property type="match status" value="1"/>
</dbReference>
<feature type="active site" description="Acyl-thioester intermediate" evidence="10">
    <location>
        <position position="118"/>
    </location>
</feature>
<keyword evidence="5" id="KW-0276">Fatty acid metabolism</keyword>
<dbReference type="InterPro" id="IPR020616">
    <property type="entry name" value="Thiolase_N"/>
</dbReference>
<evidence type="ECO:0000256" key="2">
    <source>
        <dbReference type="ARBA" id="ARBA00005005"/>
    </source>
</evidence>
<evidence type="ECO:0000256" key="4">
    <source>
        <dbReference type="ARBA" id="ARBA00022679"/>
    </source>
</evidence>
<organism evidence="16">
    <name type="scientific">Angiostrongylus costaricensis</name>
    <name type="common">Nematode worm</name>
    <dbReference type="NCBI Taxonomy" id="334426"/>
    <lineage>
        <taxon>Eukaryota</taxon>
        <taxon>Metazoa</taxon>
        <taxon>Ecdysozoa</taxon>
        <taxon>Nematoda</taxon>
        <taxon>Chromadorea</taxon>
        <taxon>Rhabditida</taxon>
        <taxon>Rhabditina</taxon>
        <taxon>Rhabditomorpha</taxon>
        <taxon>Strongyloidea</taxon>
        <taxon>Metastrongylidae</taxon>
        <taxon>Angiostrongylus</taxon>
    </lineage>
</organism>
<dbReference type="WBParaSite" id="ACOC_0000532401-mRNA-1">
    <property type="protein sequence ID" value="ACOC_0000532401-mRNA-1"/>
    <property type="gene ID" value="ACOC_0000532401"/>
</dbReference>
<evidence type="ECO:0000259" key="12">
    <source>
        <dbReference type="Pfam" id="PF00108"/>
    </source>
</evidence>
<comment type="subcellular location">
    <subcellularLocation>
        <location evidence="1">Mitochondrion</location>
    </subcellularLocation>
</comment>
<dbReference type="GO" id="GO:0005739">
    <property type="term" value="C:mitochondrion"/>
    <property type="evidence" value="ECO:0007669"/>
    <property type="project" value="UniProtKB-SubCell"/>
</dbReference>
<dbReference type="STRING" id="334426.A0A0R3PKX8"/>
<dbReference type="GO" id="GO:0006635">
    <property type="term" value="P:fatty acid beta-oxidation"/>
    <property type="evidence" value="ECO:0007669"/>
    <property type="project" value="TreeGrafter"/>
</dbReference>
<dbReference type="Proteomes" id="UP000267027">
    <property type="component" value="Unassembled WGS sequence"/>
</dbReference>
<reference evidence="16" key="1">
    <citation type="submission" date="2017-02" db="UniProtKB">
        <authorList>
            <consortium name="WormBaseParasite"/>
        </authorList>
    </citation>
    <scope>IDENTIFICATION</scope>
</reference>
<sequence>MRPLIFERSFRPFRRFATAAVASAKKPTRTGPNIVLVDAVRTPFVVSGTVFRDLWAVDLQREAFKALAARTQIPYKDVDHIICGTVIQECKTSNVAREAALEAGFPDKLPAHTVTLACISANVAITTGMGMLATGNAKAVIAGGVELLSDVPIRYNRKARKAMLNLQKAKTVGDKLKLGGDILKNMFAPELPAVAEFSTGETMGHSGDRLAAAFNVSRKEQDDFALRSHTLAKAAADAGKLRDIIPVFLDGKEPQTVKIDNGVRVSTPEKMASLKPAFVKPHGTITAANASYLTDGASACLIMTEDFALANGYKPIAYLREYQYVAQDPKDQLLLSPAYVIPKLLDKAGLGLNDISVFEIHEAFAGQVLANLNAMDSDYFCKEHMGRSSKFGRLPMEKINKWGGSLSIGHPFGATGVRLVAHAAGRLKEEKGQYALIAACAAGGHGVGMLVEAYK</sequence>
<evidence type="ECO:0000256" key="6">
    <source>
        <dbReference type="ARBA" id="ARBA00023098"/>
    </source>
</evidence>
<name>A0A0R3PKX8_ANGCS</name>
<evidence type="ECO:0000256" key="11">
    <source>
        <dbReference type="RuleBase" id="RU003557"/>
    </source>
</evidence>
<dbReference type="NCBIfam" id="TIGR01930">
    <property type="entry name" value="AcCoA-C-Actrans"/>
    <property type="match status" value="1"/>
</dbReference>
<keyword evidence="4 11" id="KW-0808">Transferase</keyword>
<dbReference type="Pfam" id="PF02803">
    <property type="entry name" value="Thiolase_C"/>
    <property type="match status" value="1"/>
</dbReference>
<dbReference type="InterPro" id="IPR020610">
    <property type="entry name" value="Thiolase_AS"/>
</dbReference>
<evidence type="ECO:0000313" key="16">
    <source>
        <dbReference type="WBParaSite" id="ACOC_0000532401-mRNA-1"/>
    </source>
</evidence>
<proteinExistence type="inferred from homology"/>
<keyword evidence="6" id="KW-0443">Lipid metabolism</keyword>
<keyword evidence="8 11" id="KW-0012">Acyltransferase</keyword>
<gene>
    <name evidence="14" type="ORF">ACOC_LOCUS5325</name>
</gene>
<protein>
    <recommendedName>
        <fullName evidence="9">acetyl-CoA C-acyltransferase</fullName>
        <ecNumber evidence="9">2.3.1.16</ecNumber>
    </recommendedName>
</protein>
<evidence type="ECO:0000313" key="15">
    <source>
        <dbReference type="Proteomes" id="UP000267027"/>
    </source>
</evidence>
<dbReference type="SUPFAM" id="SSF53901">
    <property type="entry name" value="Thiolase-like"/>
    <property type="match status" value="1"/>
</dbReference>
<dbReference type="InterPro" id="IPR002155">
    <property type="entry name" value="Thiolase"/>
</dbReference>
<comment type="similarity">
    <text evidence="3 11">Belongs to the thiolase-like superfamily. Thiolase family.</text>
</comment>
<dbReference type="Pfam" id="PF00108">
    <property type="entry name" value="Thiolase_N"/>
    <property type="match status" value="1"/>
</dbReference>
<evidence type="ECO:0000259" key="13">
    <source>
        <dbReference type="Pfam" id="PF02803"/>
    </source>
</evidence>